<proteinExistence type="inferred from homology"/>
<evidence type="ECO:0000256" key="2">
    <source>
        <dbReference type="ARBA" id="ARBA00022679"/>
    </source>
</evidence>
<dbReference type="Pfam" id="PF17042">
    <property type="entry name" value="NBD_C"/>
    <property type="match status" value="1"/>
</dbReference>
<dbReference type="AlphaFoldDB" id="A0A0U1KX48"/>
<evidence type="ECO:0000256" key="4">
    <source>
        <dbReference type="ARBA" id="ARBA00022777"/>
    </source>
</evidence>
<reference evidence="10" key="1">
    <citation type="submission" date="2015-03" db="EMBL/GenBank/DDBJ databases">
        <authorList>
            <person name="Nijsse Bart"/>
        </authorList>
    </citation>
    <scope>NUCLEOTIDE SEQUENCE [LARGE SCALE GENOMIC DNA]</scope>
</reference>
<dbReference type="GO" id="GO:0005524">
    <property type="term" value="F:ATP binding"/>
    <property type="evidence" value="ECO:0007669"/>
    <property type="project" value="UniProtKB-KW"/>
</dbReference>
<evidence type="ECO:0000313" key="9">
    <source>
        <dbReference type="EMBL" id="CQR71845.1"/>
    </source>
</evidence>
<evidence type="ECO:0000259" key="7">
    <source>
        <dbReference type="Pfam" id="PF07005"/>
    </source>
</evidence>
<dbReference type="SUPFAM" id="SSF142764">
    <property type="entry name" value="YgbK-like"/>
    <property type="match status" value="1"/>
</dbReference>
<dbReference type="InterPro" id="IPR031475">
    <property type="entry name" value="NBD_C"/>
</dbReference>
<dbReference type="InterPro" id="IPR042213">
    <property type="entry name" value="NBD_C_sf"/>
</dbReference>
<dbReference type="Gene3D" id="3.40.50.10840">
    <property type="entry name" value="Putative sugar-binding, N-terminal domain"/>
    <property type="match status" value="1"/>
</dbReference>
<evidence type="ECO:0008006" key="11">
    <source>
        <dbReference type="Google" id="ProtNLM"/>
    </source>
</evidence>
<protein>
    <recommendedName>
        <fullName evidence="11">Candidate type III effector Hop protein</fullName>
    </recommendedName>
</protein>
<dbReference type="InterPro" id="IPR037051">
    <property type="entry name" value="4-carb_acid_sugar_kinase_N_sf"/>
</dbReference>
<sequence length="415" mass="44665">MEQLAIIADNLTGANDAGVQFRKFGFSTQVVLNHTELTNHCTGIDVISINTNSRKLSAEVAYDRVYQVGSALIKLGFRRFYKKIDSTLRGNIAEEINATMKSLALTLAIIVPSYPAHGRIVENGYLQIVQAWGDNSSSLPICYVPSIIKPAAEIPVAVLSLADVRQGEKKLRQKFTGLYTAGISLIAVDAVTDEDLHTIAIAISKLDISCLPVGSAGLASKLPIAWKVAQQEHLGLRQGTMVVAGTLNHVTAEQIISVLDYPNTELIEIQSNAIYDGSAAEELQQVIARVETVLDDGRIPVIVTDTLLKNRNDAGALSLSIQVQKYGQAVTNFLAEITEKIVRKHGLRNLVVAGDGTTTSICHTLGIGLIDLEREILPGIPVGKVVGSSYDGVHLVTKAGGFGKRNSLRKVLELL</sequence>
<keyword evidence="3" id="KW-0547">Nucleotide-binding</keyword>
<dbReference type="Proteomes" id="UP000049855">
    <property type="component" value="Unassembled WGS sequence"/>
</dbReference>
<organism evidence="9 10">
    <name type="scientific">Sporomusa ovata</name>
    <dbReference type="NCBI Taxonomy" id="2378"/>
    <lineage>
        <taxon>Bacteria</taxon>
        <taxon>Bacillati</taxon>
        <taxon>Bacillota</taxon>
        <taxon>Negativicutes</taxon>
        <taxon>Selenomonadales</taxon>
        <taxon>Sporomusaceae</taxon>
        <taxon>Sporomusa</taxon>
    </lineage>
</organism>
<dbReference type="Pfam" id="PF07005">
    <property type="entry name" value="SBD_N"/>
    <property type="match status" value="1"/>
</dbReference>
<keyword evidence="5" id="KW-0067">ATP-binding</keyword>
<accession>A0A0U1KX48</accession>
<feature type="domain" description="Four-carbon acid sugar kinase nucleotide binding" evidence="8">
    <location>
        <begin position="241"/>
        <end position="408"/>
    </location>
</feature>
<dbReference type="EMBL" id="CTRP01000005">
    <property type="protein sequence ID" value="CQR71845.1"/>
    <property type="molecule type" value="Genomic_DNA"/>
</dbReference>
<feature type="domain" description="Four-carbon acid sugar kinase N-terminal" evidence="7">
    <location>
        <begin position="4"/>
        <end position="222"/>
    </location>
</feature>
<dbReference type="Gene3D" id="3.40.980.20">
    <property type="entry name" value="Four-carbon acid sugar kinase, nucleotide binding domain"/>
    <property type="match status" value="1"/>
</dbReference>
<dbReference type="RefSeq" id="WP_021168919.1">
    <property type="nucleotide sequence ID" value="NZ_CTRP01000005.1"/>
</dbReference>
<name>A0A0U1KX48_9FIRM</name>
<dbReference type="InterPro" id="IPR010737">
    <property type="entry name" value="4-carb_acid_sugar_kinase_N"/>
</dbReference>
<evidence type="ECO:0000313" key="10">
    <source>
        <dbReference type="Proteomes" id="UP000049855"/>
    </source>
</evidence>
<comment type="similarity">
    <text evidence="1">Belongs to the four-carbon acid sugar kinase family.</text>
</comment>
<evidence type="ECO:0000256" key="6">
    <source>
        <dbReference type="ARBA" id="ARBA00023277"/>
    </source>
</evidence>
<evidence type="ECO:0000256" key="3">
    <source>
        <dbReference type="ARBA" id="ARBA00022741"/>
    </source>
</evidence>
<evidence type="ECO:0000256" key="5">
    <source>
        <dbReference type="ARBA" id="ARBA00022840"/>
    </source>
</evidence>
<keyword evidence="4" id="KW-0418">Kinase</keyword>
<gene>
    <name evidence="9" type="ORF">SpAn4DRAFT_3711</name>
</gene>
<keyword evidence="2" id="KW-0808">Transferase</keyword>
<keyword evidence="10" id="KW-1185">Reference proteome</keyword>
<keyword evidence="6" id="KW-0119">Carbohydrate metabolism</keyword>
<evidence type="ECO:0000259" key="8">
    <source>
        <dbReference type="Pfam" id="PF17042"/>
    </source>
</evidence>
<dbReference type="GO" id="GO:0016301">
    <property type="term" value="F:kinase activity"/>
    <property type="evidence" value="ECO:0007669"/>
    <property type="project" value="UniProtKB-KW"/>
</dbReference>
<evidence type="ECO:0000256" key="1">
    <source>
        <dbReference type="ARBA" id="ARBA00005715"/>
    </source>
</evidence>